<dbReference type="RefSeq" id="WP_303915625.1">
    <property type="nucleotide sequence ID" value="NZ_DYXM01000274.1"/>
</dbReference>
<evidence type="ECO:0000256" key="1">
    <source>
        <dbReference type="SAM" id="MobiDB-lite"/>
    </source>
</evidence>
<reference evidence="3" key="2">
    <citation type="submission" date="2021-09" db="EMBL/GenBank/DDBJ databases">
        <authorList>
            <person name="Gilroy R."/>
        </authorList>
    </citation>
    <scope>NUCLEOTIDE SEQUENCE</scope>
    <source>
        <strain evidence="3">ChiGjej1B1-18357</strain>
    </source>
</reference>
<accession>A0A921F7M5</accession>
<dbReference type="EMBL" id="DYXM01000274">
    <property type="protein sequence ID" value="HJE92139.1"/>
    <property type="molecule type" value="Genomic_DNA"/>
</dbReference>
<sequence>MPSNRLPGQASSDGPAPEGADPDNADLRPSGGSRPRFGVPGLFGVPSERARTADFLAVGAIVVVVVCVAAIALLTGSARTAEHHEAAETQPDYEPSNTMPTSLREEWDAPNDTVGAPLVSSSNVFTTSENAITAWEAGIKSEEWSYSRDTPLCEATYFDSRIVTVFRGPAGCSDATAFRASDGKYDGIRQSAFSEDMTAWTSWSHMLVLGPDRLELWRDDLVRTVEYGHVPAPQEAGQQPRSGCSFQSANLNSENFAVAERCPDEDTVRITVSRAVPEDSRVPEEVSSTLTDLDQFHFIGLTESNDSVGLALRGGEWMLVRVDSSGSATSLGTLDREPALKPSPESVSQDPAQFRWFDGETTHAFDARSGNMQWTMQGATGPGHGFGFTPAKQDERFTPKQAIVPSGDALNYVDIDTGEVERSFELDLASQRAEPVGLAQIGNILYVQKDGLLTAYQMTDSTS</sequence>
<proteinExistence type="predicted"/>
<evidence type="ECO:0000313" key="4">
    <source>
        <dbReference type="Proteomes" id="UP000776650"/>
    </source>
</evidence>
<feature type="transmembrane region" description="Helical" evidence="2">
    <location>
        <begin position="55"/>
        <end position="74"/>
    </location>
</feature>
<name>A0A921F7M5_9ACTN</name>
<dbReference type="AlphaFoldDB" id="A0A921F7M5"/>
<dbReference type="Proteomes" id="UP000776650">
    <property type="component" value="Unassembled WGS sequence"/>
</dbReference>
<feature type="region of interest" description="Disordered" evidence="1">
    <location>
        <begin position="1"/>
        <end position="36"/>
    </location>
</feature>
<protein>
    <submittedName>
        <fullName evidence="3">Uncharacterized protein</fullName>
    </submittedName>
</protein>
<evidence type="ECO:0000313" key="3">
    <source>
        <dbReference type="EMBL" id="HJE92139.1"/>
    </source>
</evidence>
<feature type="region of interest" description="Disordered" evidence="1">
    <location>
        <begin position="328"/>
        <end position="350"/>
    </location>
</feature>
<feature type="region of interest" description="Disordered" evidence="1">
    <location>
        <begin position="83"/>
        <end position="113"/>
    </location>
</feature>
<organism evidence="3 4">
    <name type="scientific">Dietzia timorensis</name>
    <dbReference type="NCBI Taxonomy" id="499555"/>
    <lineage>
        <taxon>Bacteria</taxon>
        <taxon>Bacillati</taxon>
        <taxon>Actinomycetota</taxon>
        <taxon>Actinomycetes</taxon>
        <taxon>Mycobacteriales</taxon>
        <taxon>Dietziaceae</taxon>
        <taxon>Dietzia</taxon>
    </lineage>
</organism>
<gene>
    <name evidence="3" type="ORF">K8V11_14160</name>
</gene>
<keyword evidence="2" id="KW-0472">Membrane</keyword>
<reference evidence="3" key="1">
    <citation type="journal article" date="2021" name="PeerJ">
        <title>Extensive microbial diversity within the chicken gut microbiome revealed by metagenomics and culture.</title>
        <authorList>
            <person name="Gilroy R."/>
            <person name="Ravi A."/>
            <person name="Getino M."/>
            <person name="Pursley I."/>
            <person name="Horton D.L."/>
            <person name="Alikhan N.F."/>
            <person name="Baker D."/>
            <person name="Gharbi K."/>
            <person name="Hall N."/>
            <person name="Watson M."/>
            <person name="Adriaenssens E.M."/>
            <person name="Foster-Nyarko E."/>
            <person name="Jarju S."/>
            <person name="Secka A."/>
            <person name="Antonio M."/>
            <person name="Oren A."/>
            <person name="Chaudhuri R.R."/>
            <person name="La Ragione R."/>
            <person name="Hildebrand F."/>
            <person name="Pallen M.J."/>
        </authorList>
    </citation>
    <scope>NUCLEOTIDE SEQUENCE</scope>
    <source>
        <strain evidence="3">ChiGjej1B1-18357</strain>
    </source>
</reference>
<evidence type="ECO:0000256" key="2">
    <source>
        <dbReference type="SAM" id="Phobius"/>
    </source>
</evidence>
<keyword evidence="2" id="KW-0812">Transmembrane</keyword>
<keyword evidence="2" id="KW-1133">Transmembrane helix</keyword>
<comment type="caution">
    <text evidence="3">The sequence shown here is derived from an EMBL/GenBank/DDBJ whole genome shotgun (WGS) entry which is preliminary data.</text>
</comment>